<keyword evidence="1" id="KW-1133">Transmembrane helix</keyword>
<dbReference type="Proteomes" id="UP000700596">
    <property type="component" value="Unassembled WGS sequence"/>
</dbReference>
<protein>
    <submittedName>
        <fullName evidence="2">Uncharacterized protein</fullName>
    </submittedName>
</protein>
<dbReference type="PANTHER" id="PTHR37577:SF1">
    <property type="entry name" value="INTEGRAL MEMBRANE PROTEIN"/>
    <property type="match status" value="1"/>
</dbReference>
<evidence type="ECO:0000313" key="2">
    <source>
        <dbReference type="EMBL" id="KAH7136175.1"/>
    </source>
</evidence>
<dbReference type="EMBL" id="JAGMWT010000002">
    <property type="protein sequence ID" value="KAH7136175.1"/>
    <property type="molecule type" value="Genomic_DNA"/>
</dbReference>
<proteinExistence type="predicted"/>
<comment type="caution">
    <text evidence="2">The sequence shown here is derived from an EMBL/GenBank/DDBJ whole genome shotgun (WGS) entry which is preliminary data.</text>
</comment>
<feature type="transmembrane region" description="Helical" evidence="1">
    <location>
        <begin position="34"/>
        <end position="54"/>
    </location>
</feature>
<dbReference type="OrthoDB" id="5427664at2759"/>
<accession>A0A9P9IZ18</accession>
<feature type="transmembrane region" description="Helical" evidence="1">
    <location>
        <begin position="142"/>
        <end position="163"/>
    </location>
</feature>
<feature type="transmembrane region" description="Helical" evidence="1">
    <location>
        <begin position="290"/>
        <end position="310"/>
    </location>
</feature>
<dbReference type="PANTHER" id="PTHR37577">
    <property type="entry name" value="INTEGRAL MEMBRANE PROTEIN"/>
    <property type="match status" value="1"/>
</dbReference>
<feature type="transmembrane region" description="Helical" evidence="1">
    <location>
        <begin position="175"/>
        <end position="193"/>
    </location>
</feature>
<reference evidence="2" key="1">
    <citation type="journal article" date="2021" name="Nat. Commun.">
        <title>Genetic determinants of endophytism in the Arabidopsis root mycobiome.</title>
        <authorList>
            <person name="Mesny F."/>
            <person name="Miyauchi S."/>
            <person name="Thiergart T."/>
            <person name="Pickel B."/>
            <person name="Atanasova L."/>
            <person name="Karlsson M."/>
            <person name="Huettel B."/>
            <person name="Barry K.W."/>
            <person name="Haridas S."/>
            <person name="Chen C."/>
            <person name="Bauer D."/>
            <person name="Andreopoulos W."/>
            <person name="Pangilinan J."/>
            <person name="LaButti K."/>
            <person name="Riley R."/>
            <person name="Lipzen A."/>
            <person name="Clum A."/>
            <person name="Drula E."/>
            <person name="Henrissat B."/>
            <person name="Kohler A."/>
            <person name="Grigoriev I.V."/>
            <person name="Martin F.M."/>
            <person name="Hacquard S."/>
        </authorList>
    </citation>
    <scope>NUCLEOTIDE SEQUENCE</scope>
    <source>
        <strain evidence="2">MPI-CAGE-CH-0243</strain>
    </source>
</reference>
<dbReference type="AlphaFoldDB" id="A0A9P9IZ18"/>
<sequence length="382" mass="43182">MSCDSCIYTCSTRGATSPPPQPCPNADVSGIGVVTGYTVNAGIVVVIILLNYIFAFEPDADPFLLEERGAQPRAEFLPNPIDKLVVAFIREKCRIHVIVSKSVKEALKKCVLSMSDLQILTGISILISGFKQLRCGISNYHWSILVYLAWFSSLTHFGCLTFLRNYLFNHPGERAWRLFFMAVIVVMLMVALYPTGQADDFWNPSDAVICLYKHSRSENSDPTPFINMIISMILLGFGFFIRIVKLFQILSTSASNKIRNPFSKVECWALSRVYNWSSIHQHPTGWKRLLVYRPLLAWALLFRIGIDLYLSMLGEVLWMAISFAWGLVHLLRVRRSAHGGENDWSFGQVVPVILIAAPLLTVFEFFYPGMLARSVNNRVPRC</sequence>
<organism evidence="2 3">
    <name type="scientific">Dendryphion nanum</name>
    <dbReference type="NCBI Taxonomy" id="256645"/>
    <lineage>
        <taxon>Eukaryota</taxon>
        <taxon>Fungi</taxon>
        <taxon>Dikarya</taxon>
        <taxon>Ascomycota</taxon>
        <taxon>Pezizomycotina</taxon>
        <taxon>Dothideomycetes</taxon>
        <taxon>Pleosporomycetidae</taxon>
        <taxon>Pleosporales</taxon>
        <taxon>Torulaceae</taxon>
        <taxon>Dendryphion</taxon>
    </lineage>
</organism>
<dbReference type="InterPro" id="IPR053018">
    <property type="entry name" value="Elsinochrome_Biosynth-Asso"/>
</dbReference>
<feature type="transmembrane region" description="Helical" evidence="1">
    <location>
        <begin position="225"/>
        <end position="244"/>
    </location>
</feature>
<name>A0A9P9IZ18_9PLEO</name>
<keyword evidence="3" id="KW-1185">Reference proteome</keyword>
<gene>
    <name evidence="2" type="ORF">B0J11DRAFT_179519</name>
</gene>
<evidence type="ECO:0000256" key="1">
    <source>
        <dbReference type="SAM" id="Phobius"/>
    </source>
</evidence>
<evidence type="ECO:0000313" key="3">
    <source>
        <dbReference type="Proteomes" id="UP000700596"/>
    </source>
</evidence>
<keyword evidence="1" id="KW-0472">Membrane</keyword>
<keyword evidence="1" id="KW-0812">Transmembrane</keyword>
<feature type="transmembrane region" description="Helical" evidence="1">
    <location>
        <begin position="316"/>
        <end position="333"/>
    </location>
</feature>
<feature type="transmembrane region" description="Helical" evidence="1">
    <location>
        <begin position="345"/>
        <end position="367"/>
    </location>
</feature>